<feature type="domain" description="Transposase IS200-like" evidence="1">
    <location>
        <begin position="8"/>
        <end position="99"/>
    </location>
</feature>
<evidence type="ECO:0000259" key="1">
    <source>
        <dbReference type="SMART" id="SM01321"/>
    </source>
</evidence>
<dbReference type="NCBIfam" id="NF033573">
    <property type="entry name" value="transpos_IS200"/>
    <property type="match status" value="1"/>
</dbReference>
<dbReference type="InterPro" id="IPR036515">
    <property type="entry name" value="Transposase_17_sf"/>
</dbReference>
<protein>
    <submittedName>
        <fullName evidence="2">IS200/IS605 family transposase</fullName>
    </submittedName>
</protein>
<dbReference type="RefSeq" id="WP_308127347.1">
    <property type="nucleotide sequence ID" value="NZ_JAHKRM010000025.1"/>
</dbReference>
<sequence>MRTGCHCVHELTAHLVFIIKYRGNVCTDPMVKRCERIMRDVCEKSVFQLSECNGADDHFHLLVHYPPKIALVNSLKRVSTHYLRQEYCDHARTYPGDGHP</sequence>
<proteinExistence type="predicted"/>
<dbReference type="PANTHER" id="PTHR33360">
    <property type="entry name" value="TRANSPOSASE FOR INSERTION SEQUENCE ELEMENT IS200"/>
    <property type="match status" value="1"/>
</dbReference>
<dbReference type="SUPFAM" id="SSF143422">
    <property type="entry name" value="Transposase IS200-like"/>
    <property type="match status" value="1"/>
</dbReference>
<dbReference type="Gene3D" id="3.30.70.1290">
    <property type="entry name" value="Transposase IS200-like"/>
    <property type="match status" value="1"/>
</dbReference>
<evidence type="ECO:0000313" key="3">
    <source>
        <dbReference type="Proteomes" id="UP001597097"/>
    </source>
</evidence>
<dbReference type="SMART" id="SM01321">
    <property type="entry name" value="Y1_Tnp"/>
    <property type="match status" value="1"/>
</dbReference>
<keyword evidence="3" id="KW-1185">Reference proteome</keyword>
<evidence type="ECO:0000313" key="2">
    <source>
        <dbReference type="EMBL" id="MFD1539544.1"/>
    </source>
</evidence>
<accession>A0ABW4GAX0</accession>
<dbReference type="PANTHER" id="PTHR33360:SF2">
    <property type="entry name" value="TRANSPOSASE FOR INSERTION SEQUENCE ELEMENT IS200"/>
    <property type="match status" value="1"/>
</dbReference>
<comment type="caution">
    <text evidence="2">The sequence shown here is derived from an EMBL/GenBank/DDBJ whole genome shotgun (WGS) entry which is preliminary data.</text>
</comment>
<dbReference type="EMBL" id="JBHUCM010000017">
    <property type="protein sequence ID" value="MFD1539544.1"/>
    <property type="molecule type" value="Genomic_DNA"/>
</dbReference>
<dbReference type="InterPro" id="IPR002686">
    <property type="entry name" value="Transposase_17"/>
</dbReference>
<dbReference type="Proteomes" id="UP001597097">
    <property type="component" value="Unassembled WGS sequence"/>
</dbReference>
<dbReference type="Pfam" id="PF01797">
    <property type="entry name" value="Y1_Tnp"/>
    <property type="match status" value="1"/>
</dbReference>
<organism evidence="2 3">
    <name type="scientific">Nonomuraea guangzhouensis</name>
    <dbReference type="NCBI Taxonomy" id="1291555"/>
    <lineage>
        <taxon>Bacteria</taxon>
        <taxon>Bacillati</taxon>
        <taxon>Actinomycetota</taxon>
        <taxon>Actinomycetes</taxon>
        <taxon>Streptosporangiales</taxon>
        <taxon>Streptosporangiaceae</taxon>
        <taxon>Nonomuraea</taxon>
    </lineage>
</organism>
<gene>
    <name evidence="2" type="primary">tnpA</name>
    <name evidence="2" type="ORF">ACFSJ0_20990</name>
</gene>
<reference evidence="3" key="1">
    <citation type="journal article" date="2019" name="Int. J. Syst. Evol. Microbiol.">
        <title>The Global Catalogue of Microorganisms (GCM) 10K type strain sequencing project: providing services to taxonomists for standard genome sequencing and annotation.</title>
        <authorList>
            <consortium name="The Broad Institute Genomics Platform"/>
            <consortium name="The Broad Institute Genome Sequencing Center for Infectious Disease"/>
            <person name="Wu L."/>
            <person name="Ma J."/>
        </authorList>
    </citation>
    <scope>NUCLEOTIDE SEQUENCE [LARGE SCALE GENOMIC DNA]</scope>
    <source>
        <strain evidence="3">CGMCC 1.15399</strain>
    </source>
</reference>
<name>A0ABW4GAX0_9ACTN</name>